<reference evidence="2" key="4">
    <citation type="submission" date="2025-09" db="UniProtKB">
        <authorList>
            <consortium name="Ensembl"/>
        </authorList>
    </citation>
    <scope>IDENTIFICATION</scope>
</reference>
<dbReference type="Proteomes" id="UP000001519">
    <property type="component" value="Chromosome 14"/>
</dbReference>
<evidence type="ECO:0000313" key="2">
    <source>
        <dbReference type="Ensembl" id="ENSGGOP00000038798.1"/>
    </source>
</evidence>
<dbReference type="Ensembl" id="ENSGGOT00000058147.1">
    <property type="protein sequence ID" value="ENSGGOP00000038798.1"/>
    <property type="gene ID" value="ENSGGOG00000027555.2"/>
</dbReference>
<feature type="region of interest" description="Disordered" evidence="1">
    <location>
        <begin position="14"/>
        <end position="46"/>
    </location>
</feature>
<dbReference type="EMBL" id="CABD030093246">
    <property type="status" value="NOT_ANNOTATED_CDS"/>
    <property type="molecule type" value="Genomic_DNA"/>
</dbReference>
<dbReference type="GeneTree" id="ENSGT00940000156145"/>
<protein>
    <submittedName>
        <fullName evidence="2">NIMA related kinase 9</fullName>
    </submittedName>
</protein>
<proteinExistence type="predicted"/>
<accession>A0A2I2YV82</accession>
<reference evidence="2" key="3">
    <citation type="submission" date="2025-08" db="UniProtKB">
        <authorList>
            <consortium name="Ensembl"/>
        </authorList>
    </citation>
    <scope>IDENTIFICATION</scope>
</reference>
<evidence type="ECO:0000313" key="3">
    <source>
        <dbReference type="Proteomes" id="UP000001519"/>
    </source>
</evidence>
<gene>
    <name evidence="2" type="primary">NEK9</name>
</gene>
<keyword evidence="3" id="KW-1185">Reference proteome</keyword>
<evidence type="ECO:0000256" key="1">
    <source>
        <dbReference type="SAM" id="MobiDB-lite"/>
    </source>
</evidence>
<sequence>MSVLGEYERHCDSINSDFGSESGGCGDSSPGPSASQGPRAGGGAAEQEELHYIPIRVLGRGAFGEATLYRRTEEGTCMTKSFVRRTSCLRKRWWCGTYFRLFQQ</sequence>
<dbReference type="AlphaFoldDB" id="A0A2I2YV82"/>
<reference evidence="3" key="1">
    <citation type="submission" date="2011-05" db="EMBL/GenBank/DDBJ databases">
        <title>Insights into the evolution of the great apes provided by the gorilla genome.</title>
        <authorList>
            <person name="Scally A."/>
        </authorList>
    </citation>
    <scope>NUCLEOTIDE SEQUENCE [LARGE SCALE GENOMIC DNA]</scope>
</reference>
<name>A0A2I2YV82_GORGO</name>
<organism evidence="2 3">
    <name type="scientific">Gorilla gorilla gorilla</name>
    <name type="common">Western lowland gorilla</name>
    <dbReference type="NCBI Taxonomy" id="9595"/>
    <lineage>
        <taxon>Eukaryota</taxon>
        <taxon>Metazoa</taxon>
        <taxon>Chordata</taxon>
        <taxon>Craniata</taxon>
        <taxon>Vertebrata</taxon>
        <taxon>Euteleostomi</taxon>
        <taxon>Mammalia</taxon>
        <taxon>Eutheria</taxon>
        <taxon>Euarchontoglires</taxon>
        <taxon>Primates</taxon>
        <taxon>Haplorrhini</taxon>
        <taxon>Catarrhini</taxon>
        <taxon>Hominidae</taxon>
        <taxon>Gorilla</taxon>
    </lineage>
</organism>
<dbReference type="Bgee" id="ENSGGOG00000027555">
    <property type="expression patterns" value="Expressed in heart and 6 other cell types or tissues"/>
</dbReference>
<reference evidence="2 3" key="2">
    <citation type="journal article" date="2012" name="Nature">
        <title>Insights into hominid evolution from the gorilla genome sequence.</title>
        <authorList>
            <person name="Scally A."/>
            <person name="Dutheil J.Y."/>
            <person name="Hillier L.W."/>
            <person name="Jordan G.E."/>
            <person name="Goodhead I."/>
            <person name="Herrero J."/>
            <person name="Hobolth A."/>
            <person name="Lappalainen T."/>
            <person name="Mailund T."/>
            <person name="Marques-Bonet T."/>
            <person name="McCarthy S."/>
            <person name="Montgomery S.H."/>
            <person name="Schwalie P.C."/>
            <person name="Tang Y.A."/>
            <person name="Ward M.C."/>
            <person name="Xue Y."/>
            <person name="Yngvadottir B."/>
            <person name="Alkan C."/>
            <person name="Andersen L.N."/>
            <person name="Ayub Q."/>
            <person name="Ball E.V."/>
            <person name="Beal K."/>
            <person name="Bradley B.J."/>
            <person name="Chen Y."/>
            <person name="Clee C.M."/>
            <person name="Fitzgerald S."/>
            <person name="Graves T.A."/>
            <person name="Gu Y."/>
            <person name="Heath P."/>
            <person name="Heger A."/>
            <person name="Karakoc E."/>
            <person name="Kolb-Kokocinski A."/>
            <person name="Laird G.K."/>
            <person name="Lunter G."/>
            <person name="Meader S."/>
            <person name="Mort M."/>
            <person name="Mullikin J.C."/>
            <person name="Munch K."/>
            <person name="O'Connor T.D."/>
            <person name="Phillips A.D."/>
            <person name="Prado-Martinez J."/>
            <person name="Rogers A.S."/>
            <person name="Sajjadian S."/>
            <person name="Schmidt D."/>
            <person name="Shaw K."/>
            <person name="Simpson J.T."/>
            <person name="Stenson P.D."/>
            <person name="Turner D.J."/>
            <person name="Vigilant L."/>
            <person name="Vilella A.J."/>
            <person name="Whitener W."/>
            <person name="Zhu B."/>
            <person name="Cooper D.N."/>
            <person name="de Jong P."/>
            <person name="Dermitzakis E.T."/>
            <person name="Eichler E.E."/>
            <person name="Flicek P."/>
            <person name="Goldman N."/>
            <person name="Mundy N.I."/>
            <person name="Ning Z."/>
            <person name="Odom D.T."/>
            <person name="Ponting C.P."/>
            <person name="Quail M.A."/>
            <person name="Ryder O.A."/>
            <person name="Searle S.M."/>
            <person name="Warren W.C."/>
            <person name="Wilson R.K."/>
            <person name="Schierup M.H."/>
            <person name="Rogers J."/>
            <person name="Tyler-Smith C."/>
            <person name="Durbin R."/>
        </authorList>
    </citation>
    <scope>NUCLEOTIDE SEQUENCE [LARGE SCALE GENOMIC DNA]</scope>
</reference>